<gene>
    <name evidence="5" type="ORF">SAMN00768000_2376</name>
</gene>
<dbReference type="AlphaFoldDB" id="A0A1W1WHE0"/>
<evidence type="ECO:0000259" key="3">
    <source>
        <dbReference type="Pfam" id="PF00501"/>
    </source>
</evidence>
<organism evidence="5 6">
    <name type="scientific">Sulfobacillus thermosulfidooxidans (strain DSM 9293 / VKM B-1269 / AT-1)</name>
    <dbReference type="NCBI Taxonomy" id="929705"/>
    <lineage>
        <taxon>Bacteria</taxon>
        <taxon>Bacillati</taxon>
        <taxon>Bacillota</taxon>
        <taxon>Clostridia</taxon>
        <taxon>Eubacteriales</taxon>
        <taxon>Clostridiales Family XVII. Incertae Sedis</taxon>
        <taxon>Sulfobacillus</taxon>
    </lineage>
</organism>
<reference evidence="6" key="1">
    <citation type="submission" date="2017-04" db="EMBL/GenBank/DDBJ databases">
        <authorList>
            <person name="Varghese N."/>
            <person name="Submissions S."/>
        </authorList>
    </citation>
    <scope>NUCLEOTIDE SEQUENCE [LARGE SCALE GENOMIC DNA]</scope>
    <source>
        <strain evidence="6">DSM 9293</strain>
    </source>
</reference>
<dbReference type="InterPro" id="IPR020845">
    <property type="entry name" value="AMP-binding_CS"/>
</dbReference>
<name>A0A1W1WHE0_SULTA</name>
<dbReference type="Pfam" id="PF00501">
    <property type="entry name" value="AMP-binding"/>
    <property type="match status" value="1"/>
</dbReference>
<dbReference type="Gene3D" id="3.30.300.30">
    <property type="match status" value="1"/>
</dbReference>
<evidence type="ECO:0000259" key="4">
    <source>
        <dbReference type="Pfam" id="PF13193"/>
    </source>
</evidence>
<dbReference type="RefSeq" id="WP_084661649.1">
    <property type="nucleotide sequence ID" value="NZ_FWWY01000001.1"/>
</dbReference>
<evidence type="ECO:0000313" key="5">
    <source>
        <dbReference type="EMBL" id="SMC05665.1"/>
    </source>
</evidence>
<proteinExistence type="inferred from homology"/>
<dbReference type="InterPro" id="IPR025110">
    <property type="entry name" value="AMP-bd_C"/>
</dbReference>
<dbReference type="InterPro" id="IPR042099">
    <property type="entry name" value="ANL_N_sf"/>
</dbReference>
<feature type="domain" description="AMP-dependent synthetase/ligase" evidence="3">
    <location>
        <begin position="34"/>
        <end position="427"/>
    </location>
</feature>
<dbReference type="PANTHER" id="PTHR43201:SF5">
    <property type="entry name" value="MEDIUM-CHAIN ACYL-COA LIGASE ACSF2, MITOCHONDRIAL"/>
    <property type="match status" value="1"/>
</dbReference>
<dbReference type="Pfam" id="PF13193">
    <property type="entry name" value="AMP-binding_C"/>
    <property type="match status" value="1"/>
</dbReference>
<keyword evidence="6" id="KW-1185">Reference proteome</keyword>
<dbReference type="EMBL" id="FWWY01000001">
    <property type="protein sequence ID" value="SMC05665.1"/>
    <property type="molecule type" value="Genomic_DNA"/>
</dbReference>
<dbReference type="PANTHER" id="PTHR43201">
    <property type="entry name" value="ACYL-COA SYNTHETASE"/>
    <property type="match status" value="1"/>
</dbReference>
<dbReference type="Gene3D" id="3.40.50.12780">
    <property type="entry name" value="N-terminal domain of ligase-like"/>
    <property type="match status" value="1"/>
</dbReference>
<accession>A0A1W1WHE0</accession>
<dbReference type="PROSITE" id="PS00455">
    <property type="entry name" value="AMP_BINDING"/>
    <property type="match status" value="1"/>
</dbReference>
<evidence type="ECO:0000313" key="6">
    <source>
        <dbReference type="Proteomes" id="UP000192660"/>
    </source>
</evidence>
<comment type="similarity">
    <text evidence="1">Belongs to the ATP-dependent AMP-binding enzyme family.</text>
</comment>
<feature type="domain" description="AMP-binding enzyme C-terminal" evidence="4">
    <location>
        <begin position="478"/>
        <end position="555"/>
    </location>
</feature>
<sequence>MVHPVEDRRRYLMNLVPSWTRRTIARHLHAVTQLYSQRPFLVSPRRNLTYQETWDEAWILAKALLALGVRRRDHIALLLPNEPEFMTLWIAIDIVGAVAVPLNTMLLQHELNYIIQQADVRILIFQDNIGRIDHEHIIEELWHASRHTHSPLTLEHIIMMSSTPSKINHATPFMPWERFVSEGNKIADDELETRWRQSRYPDEVAAIIYTSGSTGHPKGVMLTHDNFLRCAYSTCLSRAFEDGRRIFTPLPLYHVFALEEGVLASSFVGGTLILQPQFQPTQALALMAQYQVHDVLCVPSMLISLVNHPDADRYDWSHLYALMCAAAPAPVPVWQKAVDIFGLTEICTGYGGTEVTASTTHTEVGDPISVVVTRVGRIKPGGVSGLPEFDGANVEYKVIDPDTGQDLPPGSIGELTVRGNIVSRGYYNKSEETLAAFDKDGWFRSGDLGRIDEHGYIEFLGRSKDLFKVSGENVAPKEVEEILSQHPAVKQAYVVGVPDPLTTEIGAAFIELHEGADVSRRDLWNWCQNSLARFKIPRYIFFVNAEDWPLTGSGKIQKFILRDRAVSLINHKSSTLGHVE</sequence>
<dbReference type="Proteomes" id="UP000192660">
    <property type="component" value="Unassembled WGS sequence"/>
</dbReference>
<evidence type="ECO:0000256" key="1">
    <source>
        <dbReference type="ARBA" id="ARBA00006432"/>
    </source>
</evidence>
<dbReference type="InterPro" id="IPR045851">
    <property type="entry name" value="AMP-bd_C_sf"/>
</dbReference>
<protein>
    <submittedName>
        <fullName evidence="5">Fatty-acyl-CoA synthase</fullName>
    </submittedName>
</protein>
<dbReference type="InterPro" id="IPR000873">
    <property type="entry name" value="AMP-dep_synth/lig_dom"/>
</dbReference>
<dbReference type="OrthoDB" id="9803968at2"/>
<evidence type="ECO:0000256" key="2">
    <source>
        <dbReference type="ARBA" id="ARBA00022598"/>
    </source>
</evidence>
<dbReference type="GO" id="GO:0031956">
    <property type="term" value="F:medium-chain fatty acid-CoA ligase activity"/>
    <property type="evidence" value="ECO:0007669"/>
    <property type="project" value="TreeGrafter"/>
</dbReference>
<dbReference type="SUPFAM" id="SSF56801">
    <property type="entry name" value="Acetyl-CoA synthetase-like"/>
    <property type="match status" value="1"/>
</dbReference>
<dbReference type="GO" id="GO:0006631">
    <property type="term" value="P:fatty acid metabolic process"/>
    <property type="evidence" value="ECO:0007669"/>
    <property type="project" value="TreeGrafter"/>
</dbReference>
<keyword evidence="2" id="KW-0436">Ligase</keyword>